<evidence type="ECO:0000313" key="7">
    <source>
        <dbReference type="Proteomes" id="UP000593818"/>
    </source>
</evidence>
<proteinExistence type="predicted"/>
<keyword evidence="1" id="KW-1188">Viral release from host cell</keyword>
<evidence type="ECO:0000256" key="1">
    <source>
        <dbReference type="ARBA" id="ARBA00022612"/>
    </source>
</evidence>
<dbReference type="GO" id="GO:0006508">
    <property type="term" value="P:proteolysis"/>
    <property type="evidence" value="ECO:0007669"/>
    <property type="project" value="UniProtKB-KW"/>
</dbReference>
<evidence type="ECO:0000256" key="3">
    <source>
        <dbReference type="ARBA" id="ARBA00022801"/>
    </source>
</evidence>
<dbReference type="Pfam" id="PF04586">
    <property type="entry name" value="Peptidase_S78"/>
    <property type="match status" value="1"/>
</dbReference>
<dbReference type="InterPro" id="IPR054613">
    <property type="entry name" value="Peptidase_S78_dom"/>
</dbReference>
<dbReference type="InterPro" id="IPR006433">
    <property type="entry name" value="Prohead_protease"/>
</dbReference>
<dbReference type="NCBIfam" id="TIGR01543">
    <property type="entry name" value="proheadase_HK97"/>
    <property type="match status" value="1"/>
</dbReference>
<dbReference type="Proteomes" id="UP000593818">
    <property type="component" value="Chromosome"/>
</dbReference>
<sequence length="261" mass="28195">MRTKDFAVSVKAAGEDDGLQAGQVKMLVSVFGNVDSYGDVVVKGAFAEDLAAWRAKGDPIPFIWSHEWRDPFAYLGKISPEDARETDDGLEVVATLDTSENTKAAQVYALLKNRMVTNASFAYDIEEAEWVKYEDESTGGTYHVYELRKLHLIEAGPCLIGANRETDLLAAKAAGDLQRVVGGVKAGRMLSAKNYEDLQTAHRAVGEVLASAAQQDNAKAGKDSVGVEPGNQSRDSDVGSGASRKSERSTQQRARLALLDL</sequence>
<feature type="domain" description="Prohead serine protease" evidence="5">
    <location>
        <begin position="23"/>
        <end position="169"/>
    </location>
</feature>
<keyword evidence="2 6" id="KW-0645">Protease</keyword>
<gene>
    <name evidence="6" type="ORF">INP59_03700</name>
</gene>
<evidence type="ECO:0000259" key="5">
    <source>
        <dbReference type="Pfam" id="PF04586"/>
    </source>
</evidence>
<dbReference type="EMBL" id="CP063450">
    <property type="protein sequence ID" value="QOV99517.1"/>
    <property type="molecule type" value="Genomic_DNA"/>
</dbReference>
<dbReference type="AlphaFoldDB" id="A0A7M2XPH3"/>
<keyword evidence="3" id="KW-0378">Hydrolase</keyword>
<evidence type="ECO:0000256" key="2">
    <source>
        <dbReference type="ARBA" id="ARBA00022670"/>
    </source>
</evidence>
<accession>A0A7M2XPH3</accession>
<name>A0A7M2XPH3_9NOCA</name>
<dbReference type="RefSeq" id="WP_193903145.1">
    <property type="nucleotide sequence ID" value="NZ_CP063450.1"/>
</dbReference>
<reference evidence="6 7" key="1">
    <citation type="submission" date="2020-10" db="EMBL/GenBank/DDBJ databases">
        <title>Whole genome sequence of oil-degrading bacteria Rhodococcus pyridinivorans strain 5Ap.</title>
        <authorList>
            <person name="Akhremchuk A.E."/>
            <person name="Valentovich L.N."/>
            <person name="Charniauskaya M.I."/>
            <person name="Bukliarevich H.A."/>
            <person name="Titok M.A."/>
        </authorList>
    </citation>
    <scope>NUCLEOTIDE SEQUENCE [LARGE SCALE GENOMIC DNA]</scope>
    <source>
        <strain evidence="6 7">5Ap</strain>
    </source>
</reference>
<feature type="region of interest" description="Disordered" evidence="4">
    <location>
        <begin position="215"/>
        <end position="261"/>
    </location>
</feature>
<evidence type="ECO:0000256" key="4">
    <source>
        <dbReference type="SAM" id="MobiDB-lite"/>
    </source>
</evidence>
<organism evidence="6 7">
    <name type="scientific">Rhodococcus pyridinivorans</name>
    <dbReference type="NCBI Taxonomy" id="103816"/>
    <lineage>
        <taxon>Bacteria</taxon>
        <taxon>Bacillati</taxon>
        <taxon>Actinomycetota</taxon>
        <taxon>Actinomycetes</taxon>
        <taxon>Mycobacteriales</taxon>
        <taxon>Nocardiaceae</taxon>
        <taxon>Rhodococcus</taxon>
    </lineage>
</organism>
<evidence type="ECO:0000313" key="6">
    <source>
        <dbReference type="EMBL" id="QOV99517.1"/>
    </source>
</evidence>
<keyword evidence="7" id="KW-1185">Reference proteome</keyword>
<dbReference type="GO" id="GO:0008233">
    <property type="term" value="F:peptidase activity"/>
    <property type="evidence" value="ECO:0007669"/>
    <property type="project" value="UniProtKB-KW"/>
</dbReference>
<protein>
    <submittedName>
        <fullName evidence="6">HK97 family phage prohead protease</fullName>
    </submittedName>
</protein>